<dbReference type="Proteomes" id="UP000030700">
    <property type="component" value="Unassembled WGS sequence"/>
</dbReference>
<keyword evidence="1" id="KW-0812">Transmembrane</keyword>
<accession>A0A081BQ41</accession>
<keyword evidence="1" id="KW-0472">Membrane</keyword>
<evidence type="ECO:0000313" key="2">
    <source>
        <dbReference type="EMBL" id="GAK52507.1"/>
    </source>
</evidence>
<proteinExistence type="predicted"/>
<feature type="transmembrane region" description="Helical" evidence="1">
    <location>
        <begin position="20"/>
        <end position="40"/>
    </location>
</feature>
<dbReference type="AlphaFoldDB" id="A0A081BQ41"/>
<reference evidence="2" key="1">
    <citation type="journal article" date="2015" name="PeerJ">
        <title>First genomic representation of candidate bacterial phylum KSB3 points to enhanced environmental sensing as a trigger of wastewater bulking.</title>
        <authorList>
            <person name="Sekiguchi Y."/>
            <person name="Ohashi A."/>
            <person name="Parks D.H."/>
            <person name="Yamauchi T."/>
            <person name="Tyson G.W."/>
            <person name="Hugenholtz P."/>
        </authorList>
    </citation>
    <scope>NUCLEOTIDE SEQUENCE [LARGE SCALE GENOMIC DNA]</scope>
</reference>
<dbReference type="STRING" id="1499966.U14_03758"/>
<dbReference type="HOGENOM" id="CLU_2217830_0_0_0"/>
<evidence type="ECO:0000256" key="1">
    <source>
        <dbReference type="SAM" id="Phobius"/>
    </source>
</evidence>
<sequence>MKLPFTLEEFLQVFSTYNQTVWPMQIVFNLLALFAIFFAVKTYRRADALISGILALLWLWICWGIAIHNFRPLAFPVRQRFLRLACCSGQNRHFPATCVSSRRSGW</sequence>
<dbReference type="EMBL" id="DF820458">
    <property type="protein sequence ID" value="GAK52507.1"/>
    <property type="molecule type" value="Genomic_DNA"/>
</dbReference>
<keyword evidence="1" id="KW-1133">Transmembrane helix</keyword>
<dbReference type="InterPro" id="IPR045708">
    <property type="entry name" value="DUF6064"/>
</dbReference>
<dbReference type="Pfam" id="PF19540">
    <property type="entry name" value="DUF6064"/>
    <property type="match status" value="1"/>
</dbReference>
<gene>
    <name evidence="2" type="ORF">U14_03758</name>
</gene>
<protein>
    <submittedName>
        <fullName evidence="2">Uncharacterized protein</fullName>
    </submittedName>
</protein>
<name>A0A081BQ41_9BACT</name>
<keyword evidence="3" id="KW-1185">Reference proteome</keyword>
<evidence type="ECO:0000313" key="3">
    <source>
        <dbReference type="Proteomes" id="UP000030700"/>
    </source>
</evidence>
<feature type="transmembrane region" description="Helical" evidence="1">
    <location>
        <begin position="47"/>
        <end position="66"/>
    </location>
</feature>
<organism evidence="2">
    <name type="scientific">Candidatus Moduliflexus flocculans</name>
    <dbReference type="NCBI Taxonomy" id="1499966"/>
    <lineage>
        <taxon>Bacteria</taxon>
        <taxon>Candidatus Moduliflexota</taxon>
        <taxon>Candidatus Moduliflexia</taxon>
        <taxon>Candidatus Moduliflexales</taxon>
        <taxon>Candidatus Moduliflexaceae</taxon>
    </lineage>
</organism>